<comment type="caution">
    <text evidence="2">The sequence shown here is derived from an EMBL/GenBank/DDBJ whole genome shotgun (WGS) entry which is preliminary data.</text>
</comment>
<sequence length="215" mass="23991">MEKTIQILIYIHAAFGGIALLAGGISLLAEKGKTVHKKSGLLFYYAMMISGLLAMFVAVLPNHESPFLFSVGIYSLYFVIMGKRAVSYKTNQSNLSLDRFISLIMIFTGFLMIFLGPLLNNTINPVLVVFGSLGIILSTKDMIVFRKPNALKKVWLKLHLSKMLGGYISATTAFVVVNEYFPNVYAWFVPSIVGGFIIAYWIRKINNKTQTSKIM</sequence>
<evidence type="ECO:0000313" key="2">
    <source>
        <dbReference type="EMBL" id="MDT0294280.1"/>
    </source>
</evidence>
<dbReference type="RefSeq" id="WP_311401234.1">
    <property type="nucleotide sequence ID" value="NZ_JAVRBG010000005.1"/>
</dbReference>
<feature type="transmembrane region" description="Helical" evidence="1">
    <location>
        <begin position="97"/>
        <end position="116"/>
    </location>
</feature>
<feature type="transmembrane region" description="Helical" evidence="1">
    <location>
        <begin position="6"/>
        <end position="29"/>
    </location>
</feature>
<feature type="transmembrane region" description="Helical" evidence="1">
    <location>
        <begin position="41"/>
        <end position="61"/>
    </location>
</feature>
<organism evidence="2 3">
    <name type="scientific">Mesonia ostreae</name>
    <dbReference type="NCBI Taxonomy" id="861110"/>
    <lineage>
        <taxon>Bacteria</taxon>
        <taxon>Pseudomonadati</taxon>
        <taxon>Bacteroidota</taxon>
        <taxon>Flavobacteriia</taxon>
        <taxon>Flavobacteriales</taxon>
        <taxon>Flavobacteriaceae</taxon>
        <taxon>Mesonia</taxon>
    </lineage>
</organism>
<dbReference type="EMBL" id="JAVRBG010000005">
    <property type="protein sequence ID" value="MDT0294280.1"/>
    <property type="molecule type" value="Genomic_DNA"/>
</dbReference>
<keyword evidence="1" id="KW-0472">Membrane</keyword>
<protein>
    <submittedName>
        <fullName evidence="2">DUF2306 domain-containing protein</fullName>
    </submittedName>
</protein>
<proteinExistence type="predicted"/>
<dbReference type="Proteomes" id="UP001182991">
    <property type="component" value="Unassembled WGS sequence"/>
</dbReference>
<evidence type="ECO:0000313" key="3">
    <source>
        <dbReference type="Proteomes" id="UP001182991"/>
    </source>
</evidence>
<keyword evidence="3" id="KW-1185">Reference proteome</keyword>
<feature type="transmembrane region" description="Helical" evidence="1">
    <location>
        <begin position="122"/>
        <end position="139"/>
    </location>
</feature>
<accession>A0ABU2KHV1</accession>
<feature type="transmembrane region" description="Helical" evidence="1">
    <location>
        <begin position="184"/>
        <end position="202"/>
    </location>
</feature>
<gene>
    <name evidence="2" type="ORF">RLT85_06505</name>
</gene>
<evidence type="ECO:0000256" key="1">
    <source>
        <dbReference type="SAM" id="Phobius"/>
    </source>
</evidence>
<feature type="transmembrane region" description="Helical" evidence="1">
    <location>
        <begin position="160"/>
        <end position="178"/>
    </location>
</feature>
<name>A0ABU2KHV1_9FLAO</name>
<keyword evidence="1" id="KW-1133">Transmembrane helix</keyword>
<feature type="transmembrane region" description="Helical" evidence="1">
    <location>
        <begin position="67"/>
        <end position="85"/>
    </location>
</feature>
<reference evidence="3" key="1">
    <citation type="submission" date="2023-07" db="EMBL/GenBank/DDBJ databases">
        <title>Isolating and identifying novel microbial strains from the Mariana Trench.</title>
        <authorList>
            <person name="Fu H."/>
        </authorList>
    </citation>
    <scope>NUCLEOTIDE SEQUENCE [LARGE SCALE GENOMIC DNA]</scope>
    <source>
        <strain evidence="3">T-y2</strain>
    </source>
</reference>
<keyword evidence="1" id="KW-0812">Transmembrane</keyword>